<feature type="coiled-coil region" evidence="1">
    <location>
        <begin position="1360"/>
        <end position="1401"/>
    </location>
</feature>
<feature type="compositionally biased region" description="Low complexity" evidence="2">
    <location>
        <begin position="1965"/>
        <end position="1975"/>
    </location>
</feature>
<dbReference type="InParanoid" id="D7FYB0"/>
<dbReference type="STRING" id="2880.D7FYB0"/>
<feature type="region of interest" description="Disordered" evidence="2">
    <location>
        <begin position="1181"/>
        <end position="1250"/>
    </location>
</feature>
<organism evidence="3 4">
    <name type="scientific">Ectocarpus siliculosus</name>
    <name type="common">Brown alga</name>
    <name type="synonym">Conferva siliculosa</name>
    <dbReference type="NCBI Taxonomy" id="2880"/>
    <lineage>
        <taxon>Eukaryota</taxon>
        <taxon>Sar</taxon>
        <taxon>Stramenopiles</taxon>
        <taxon>Ochrophyta</taxon>
        <taxon>PX clade</taxon>
        <taxon>Phaeophyceae</taxon>
        <taxon>Ectocarpales</taxon>
        <taxon>Ectocarpaceae</taxon>
        <taxon>Ectocarpus</taxon>
    </lineage>
</organism>
<feature type="compositionally biased region" description="Gly residues" evidence="2">
    <location>
        <begin position="1194"/>
        <end position="1208"/>
    </location>
</feature>
<feature type="region of interest" description="Disordered" evidence="2">
    <location>
        <begin position="1946"/>
        <end position="2085"/>
    </location>
</feature>
<reference evidence="3 4" key="1">
    <citation type="journal article" date="2010" name="Nature">
        <title>The Ectocarpus genome and the independent evolution of multicellularity in brown algae.</title>
        <authorList>
            <person name="Cock J.M."/>
            <person name="Sterck L."/>
            <person name="Rouze P."/>
            <person name="Scornet D."/>
            <person name="Allen A.E."/>
            <person name="Amoutzias G."/>
            <person name="Anthouard V."/>
            <person name="Artiguenave F."/>
            <person name="Aury J.M."/>
            <person name="Badger J.H."/>
            <person name="Beszteri B."/>
            <person name="Billiau K."/>
            <person name="Bonnet E."/>
            <person name="Bothwell J.H."/>
            <person name="Bowler C."/>
            <person name="Boyen C."/>
            <person name="Brownlee C."/>
            <person name="Carrano C.J."/>
            <person name="Charrier B."/>
            <person name="Cho G.Y."/>
            <person name="Coelho S.M."/>
            <person name="Collen J."/>
            <person name="Corre E."/>
            <person name="Da Silva C."/>
            <person name="Delage L."/>
            <person name="Delaroque N."/>
            <person name="Dittami S.M."/>
            <person name="Doulbeau S."/>
            <person name="Elias M."/>
            <person name="Farnham G."/>
            <person name="Gachon C.M."/>
            <person name="Gschloessl B."/>
            <person name="Heesch S."/>
            <person name="Jabbari K."/>
            <person name="Jubin C."/>
            <person name="Kawai H."/>
            <person name="Kimura K."/>
            <person name="Kloareg B."/>
            <person name="Kupper F.C."/>
            <person name="Lang D."/>
            <person name="Le Bail A."/>
            <person name="Leblanc C."/>
            <person name="Lerouge P."/>
            <person name="Lohr M."/>
            <person name="Lopez P.J."/>
            <person name="Martens C."/>
            <person name="Maumus F."/>
            <person name="Michel G."/>
            <person name="Miranda-Saavedra D."/>
            <person name="Morales J."/>
            <person name="Moreau H."/>
            <person name="Motomura T."/>
            <person name="Nagasato C."/>
            <person name="Napoli C.A."/>
            <person name="Nelson D.R."/>
            <person name="Nyvall-Collen P."/>
            <person name="Peters A.F."/>
            <person name="Pommier C."/>
            <person name="Potin P."/>
            <person name="Poulain J."/>
            <person name="Quesneville H."/>
            <person name="Read B."/>
            <person name="Rensing S.A."/>
            <person name="Ritter A."/>
            <person name="Rousvoal S."/>
            <person name="Samanta M."/>
            <person name="Samson G."/>
            <person name="Schroeder D.C."/>
            <person name="Segurens B."/>
            <person name="Strittmatter M."/>
            <person name="Tonon T."/>
            <person name="Tregear J.W."/>
            <person name="Valentin K."/>
            <person name="von Dassow P."/>
            <person name="Yamagishi T."/>
            <person name="Van de Peer Y."/>
            <person name="Wincker P."/>
        </authorList>
    </citation>
    <scope>NUCLEOTIDE SEQUENCE [LARGE SCALE GENOMIC DNA]</scope>
    <source>
        <strain evidence="4">Ec32 / CCAP1310/4</strain>
    </source>
</reference>
<feature type="compositionally biased region" description="Low complexity" evidence="2">
    <location>
        <begin position="2044"/>
        <end position="2054"/>
    </location>
</feature>
<feature type="region of interest" description="Disordered" evidence="2">
    <location>
        <begin position="1101"/>
        <end position="1145"/>
    </location>
</feature>
<feature type="region of interest" description="Disordered" evidence="2">
    <location>
        <begin position="103"/>
        <end position="144"/>
    </location>
</feature>
<feature type="region of interest" description="Disordered" evidence="2">
    <location>
        <begin position="1817"/>
        <end position="1854"/>
    </location>
</feature>
<feature type="coiled-coil region" evidence="1">
    <location>
        <begin position="1301"/>
        <end position="1335"/>
    </location>
</feature>
<keyword evidence="4" id="KW-1185">Reference proteome</keyword>
<feature type="coiled-coil region" evidence="1">
    <location>
        <begin position="412"/>
        <end position="499"/>
    </location>
</feature>
<feature type="compositionally biased region" description="Gly residues" evidence="2">
    <location>
        <begin position="208"/>
        <end position="230"/>
    </location>
</feature>
<feature type="region of interest" description="Disordered" evidence="2">
    <location>
        <begin position="1429"/>
        <end position="1471"/>
    </location>
</feature>
<feature type="compositionally biased region" description="Low complexity" evidence="2">
    <location>
        <begin position="1429"/>
        <end position="1443"/>
    </location>
</feature>
<accession>D7FYB0</accession>
<feature type="region of interest" description="Disordered" evidence="2">
    <location>
        <begin position="1653"/>
        <end position="1697"/>
    </location>
</feature>
<feature type="compositionally biased region" description="Polar residues" evidence="2">
    <location>
        <begin position="1828"/>
        <end position="1840"/>
    </location>
</feature>
<feature type="coiled-coil region" evidence="1">
    <location>
        <begin position="2169"/>
        <end position="2203"/>
    </location>
</feature>
<feature type="region of interest" description="Disordered" evidence="2">
    <location>
        <begin position="190"/>
        <end position="253"/>
    </location>
</feature>
<feature type="coiled-coil region" evidence="1">
    <location>
        <begin position="618"/>
        <end position="749"/>
    </location>
</feature>
<evidence type="ECO:0000313" key="3">
    <source>
        <dbReference type="EMBL" id="CBJ26549.1"/>
    </source>
</evidence>
<feature type="compositionally biased region" description="Basic and acidic residues" evidence="2">
    <location>
        <begin position="803"/>
        <end position="813"/>
    </location>
</feature>
<feature type="compositionally biased region" description="Polar residues" evidence="2">
    <location>
        <begin position="113"/>
        <end position="123"/>
    </location>
</feature>
<dbReference type="PANTHER" id="PTHR45615:SF53">
    <property type="entry name" value="MYOSIN HEAVY CHAIN"/>
    <property type="match status" value="1"/>
</dbReference>
<feature type="compositionally biased region" description="Polar residues" evidence="2">
    <location>
        <begin position="1459"/>
        <end position="1468"/>
    </location>
</feature>
<feature type="coiled-coil region" evidence="1">
    <location>
        <begin position="539"/>
        <end position="583"/>
    </location>
</feature>
<feature type="region of interest" description="Disordered" evidence="2">
    <location>
        <begin position="1"/>
        <end position="21"/>
    </location>
</feature>
<gene>
    <name evidence="3" type="ORF">Esi_0034_0147</name>
</gene>
<feature type="compositionally biased region" description="Polar residues" evidence="2">
    <location>
        <begin position="1585"/>
        <end position="1594"/>
    </location>
</feature>
<feature type="compositionally biased region" description="Low complexity" evidence="2">
    <location>
        <begin position="50"/>
        <end position="64"/>
    </location>
</feature>
<feature type="region of interest" description="Disordered" evidence="2">
    <location>
        <begin position="33"/>
        <end position="64"/>
    </location>
</feature>
<evidence type="ECO:0000256" key="1">
    <source>
        <dbReference type="SAM" id="Coils"/>
    </source>
</evidence>
<feature type="compositionally biased region" description="Basic residues" evidence="2">
    <location>
        <begin position="1218"/>
        <end position="1227"/>
    </location>
</feature>
<feature type="region of interest" description="Disordered" evidence="2">
    <location>
        <begin position="1561"/>
        <end position="1602"/>
    </location>
</feature>
<feature type="compositionally biased region" description="Low complexity" evidence="2">
    <location>
        <begin position="1683"/>
        <end position="1692"/>
    </location>
</feature>
<feature type="region of interest" description="Disordered" evidence="2">
    <location>
        <begin position="783"/>
        <end position="813"/>
    </location>
</feature>
<name>D7FYB0_ECTSI</name>
<feature type="region of interest" description="Disordered" evidence="2">
    <location>
        <begin position="362"/>
        <end position="381"/>
    </location>
</feature>
<dbReference type="Proteomes" id="UP000002630">
    <property type="component" value="Linkage Group LG25"/>
</dbReference>
<feature type="compositionally biased region" description="Basic and acidic residues" evidence="2">
    <location>
        <begin position="1658"/>
        <end position="1667"/>
    </location>
</feature>
<dbReference type="EMBL" id="FN649750">
    <property type="protein sequence ID" value="CBJ26549.1"/>
    <property type="molecule type" value="Genomic_DNA"/>
</dbReference>
<protein>
    <submittedName>
        <fullName evidence="3">Uncharacterized protein</fullName>
    </submittedName>
</protein>
<dbReference type="PANTHER" id="PTHR45615">
    <property type="entry name" value="MYOSIN HEAVY CHAIN, NON-MUSCLE"/>
    <property type="match status" value="1"/>
</dbReference>
<proteinExistence type="predicted"/>
<evidence type="ECO:0000313" key="4">
    <source>
        <dbReference type="Proteomes" id="UP000002630"/>
    </source>
</evidence>
<keyword evidence="1" id="KW-0175">Coiled coil</keyword>
<dbReference type="EMBL" id="FN648531">
    <property type="protein sequence ID" value="CBJ26549.1"/>
    <property type="molecule type" value="Genomic_DNA"/>
</dbReference>
<evidence type="ECO:0000256" key="2">
    <source>
        <dbReference type="SAM" id="MobiDB-lite"/>
    </source>
</evidence>
<dbReference type="OrthoDB" id="10454550at2759"/>
<sequence>MLAQRPSATPPVPDDAVGVDTSGGVRFVAVPGSGLEETFPRPSVKTVGGTALPASASPSTLSPPLVSNFGGVEDGGVARATSAAASTQAPELKMSDWVNARRRRARTASSNTIGRSHSTSFSRGKTPAAASSSASASTTAVALPPPAWEPEVFLNTGENAAAEAEAAQTWSKEDEMALRGRIRDTISKIEDLSGGLQGSGGQEREGDGGGGGGAEAQGRGNGPGPILAGGGRKKRNNHRGGAVNQAGGGEGSIKNLHESLHLSMELVATGEKHASANTTTIADMSEWLSHLEQKQLINISQEEAMEGTTMAGVILDEGLAVGDCIRDYSDQTSSAFKRLASIFKTACAETERATKELVARLTEDPTAEEGAGPKEGGGGGTWVGAGKEAGSTAGNVPSAESVIKAKKVERIKIMQEKQLQEAAKTNEEAQEVINQLKVSLRQLEQRFKQTESMNTIVTTNRRKDNMKWNALVLEYEMKINYLERALAQEESKLRIAEQVHREEGLELHLELVSKQRGSTRAGTKTAAMQEEMAALCSKLSATNARLVIAENAKAKLEQEIASEKEHEKQLVVWRKQLDDLRESKEEEAGKSAFVISRLKADLEIAHQKGKAAGGDERVSAAQAKLDALREEQERATAEAKYEKEAAEEVLQDAIKTYKEKLTEAARLKKQSDERIAELEPELERLAVRCKELVQQKDITSEERARIENALRQQHRLADEQRVQDTANRLAALEQEQHNLLSRVLEAEAEADRQRRAVEDLVLVLEQAMSTQAALKAAAATQRAEDAVRESSPEPGVDTTEAENAAREKAAGLQEELSKANIRVEDLQRDLTRAEQSAKEAAHEQIRAREAVERAALAEEQARAAAEAAKAAAASGPSEHQQDMFQVEAILKAEVRDLEERVRTAESEADLLHHDLMDAEQNIEELEEEVGALAESRAKMRVEVHEAHCQIQRMTVERASLRRQGVDTTNLLSKTEALLREVTGCIDQKENMATYTRVAELLSAIRKRKIDERAVKMNRARDRIEAENRARIEKALNALRLRSQDSVAGRLERAPAHLRGILAVFLDPSFQKAFVDYTKRFARGEVVLPSALHKQATSSANMFISSSKESEKTAGGGGGNPPPRRAISLDYPETCPGHGPTTPAAAAAAASVPALAKGLERRRQVMFGDLPPTKSEANMIASGKHRSSIAAPGGRNAGGKGGGAVGPDGVGVRRNQQTGKRKSRNGRKRSADGGSKNPGTQWRRHREGSDFSMTLTAESAVGRSARTPSKGGGQGGAALVTEQGSETAATAQAAAVATAAALEEINVRVGQLDAQRKDLEGRERQLQEDLRFEEDAQRELGAMSDGVEAEAAKIDKPGPEKDRLEEELRAAISKVEAGAARLEELSQLSSAATAARKEAEDAYASAVAEEAEAASDAKATMSVEGALASGSTSARSAGSSDSTTLAVATASPERAGETHPCSTASSSGMPNPAEIEATKELKGLMEAKSEAAKKLAGTSLESILTAVKLLRKKRTELNKDDRKGIEANEATEKALERNLASADMVEVSVALAEAALHKREGVALLKHHQRRKRQQGDHRRLRSKENLGNVSSPLGNTPAAVDTADEEMVDRCWNDEKAAETERRLAILSKSLEASDIHDLQVLRKSLQRELDDVGSALRESKPSRSRVETTSAGEGEGYTYSSTAGEEPAAAETTDEDERWKAEVLAHRLDAVERAVERKGGWRSAVFLGKNGGEVNVDVDVEPWPAADGVLMLQTVRDALHVQLMESRSKVEELEDMAALVPSSEGLGGHLEAAADLHRAVTLLWEGVGDVLKSRAENRTAEPPAEPLSSQELTPMSQVQDKPRPTASDVSDTSVIDNAIASTANGAGENDPILMMLQDEEFLEVPMHLEDLPLPIVTNALSVDIDRVTATTKYVVAGVLRQLSAAAAAAAATAAAAASSKYSAAEAHQRRGTLPQDPPNPVVPPSAVKASLPAANVPLGTPTPQELPPDDDIRSSNSGQEELSEPASEKVSVAGSEAEIEETPSTEDAGVNNDSGLQAEDDASTSTTRTATSEGLEDTTTSPALPPEPIPEDDASDHEERVTQAEVDEAWERAREMEETARGLRDVVEEREGVIDLLQREITDLKTALATADSGSRPSNTVETPFTDPHLEQELQKAMVALGEERAFLADTTQKLDTSLEERDRLLDEVAEANMKERQLQTMLDEVCERENQLVAQMTELQQLKASQVAGL</sequence>
<feature type="compositionally biased region" description="Low complexity" evidence="2">
    <location>
        <begin position="126"/>
        <end position="142"/>
    </location>
</feature>